<gene>
    <name evidence="1" type="ORF">ACFSE1_11555</name>
</gene>
<dbReference type="Proteomes" id="UP001597322">
    <property type="component" value="Unassembled WGS sequence"/>
</dbReference>
<comment type="caution">
    <text evidence="1">The sequence shown here is derived from an EMBL/GenBank/DDBJ whole genome shotgun (WGS) entry which is preliminary data.</text>
</comment>
<name>A0ABW4M6E1_9HYPH</name>
<reference evidence="2" key="1">
    <citation type="journal article" date="2019" name="Int. J. Syst. Evol. Microbiol.">
        <title>The Global Catalogue of Microorganisms (GCM) 10K type strain sequencing project: providing services to taxonomists for standard genome sequencing and annotation.</title>
        <authorList>
            <consortium name="The Broad Institute Genomics Platform"/>
            <consortium name="The Broad Institute Genome Sequencing Center for Infectious Disease"/>
            <person name="Wu L."/>
            <person name="Ma J."/>
        </authorList>
    </citation>
    <scope>NUCLEOTIDE SEQUENCE [LARGE SCALE GENOMIC DNA]</scope>
    <source>
        <strain evidence="2">CG52</strain>
    </source>
</reference>
<accession>A0ABW4M6E1</accession>
<organism evidence="1 2">
    <name type="scientific">Rhizobium helianthi</name>
    <dbReference type="NCBI Taxonomy" id="1132695"/>
    <lineage>
        <taxon>Bacteria</taxon>
        <taxon>Pseudomonadati</taxon>
        <taxon>Pseudomonadota</taxon>
        <taxon>Alphaproteobacteria</taxon>
        <taxon>Hyphomicrobiales</taxon>
        <taxon>Rhizobiaceae</taxon>
        <taxon>Rhizobium/Agrobacterium group</taxon>
        <taxon>Rhizobium</taxon>
    </lineage>
</organism>
<proteinExistence type="predicted"/>
<evidence type="ECO:0008006" key="3">
    <source>
        <dbReference type="Google" id="ProtNLM"/>
    </source>
</evidence>
<keyword evidence="2" id="KW-1185">Reference proteome</keyword>
<protein>
    <recommendedName>
        <fullName evidence="3">CHAD domain-containing protein</fullName>
    </recommendedName>
</protein>
<dbReference type="RefSeq" id="WP_377401058.1">
    <property type="nucleotide sequence ID" value="NZ_JBHUEQ010000021.1"/>
</dbReference>
<sequence length="290" mass="31521">MRPLADTGGKTVGQGDIIRDSNGIAERLAQLQANLNELADALCSAPETQEPVSEDAAWQLREAHAGGVDEVLLEARQLESLLARHIALLERDTSAATAPLQRRPSEASPGLFNLFGLFRKAPAHRSRSLEDQAASRLVRLIGESHDLVACLEDHQDLVAGQLSRSEACVTAQMAKLNAVAISAQPDADTRLLMARIEALEDFVDALIGMTATTNVFLNKLRVDAEERILLLHGLEWPDLHTLANQSPRLKALFDRADRGLLSAGCLAQRKLHLDEAFQRRAAQSRQVAGG</sequence>
<dbReference type="EMBL" id="JBHUEQ010000021">
    <property type="protein sequence ID" value="MFD1746098.1"/>
    <property type="molecule type" value="Genomic_DNA"/>
</dbReference>
<evidence type="ECO:0000313" key="2">
    <source>
        <dbReference type="Proteomes" id="UP001597322"/>
    </source>
</evidence>
<evidence type="ECO:0000313" key="1">
    <source>
        <dbReference type="EMBL" id="MFD1746098.1"/>
    </source>
</evidence>